<dbReference type="Proteomes" id="UP001259832">
    <property type="component" value="Unassembled WGS sequence"/>
</dbReference>
<evidence type="ECO:0000313" key="4">
    <source>
        <dbReference type="Proteomes" id="UP001259832"/>
    </source>
</evidence>
<dbReference type="SUPFAM" id="SSF56815">
    <property type="entry name" value="Sec1/munc18-like (SM) proteins"/>
    <property type="match status" value="1"/>
</dbReference>
<evidence type="ECO:0000313" key="3">
    <source>
        <dbReference type="EMBL" id="KAK1928754.1"/>
    </source>
</evidence>
<keyword evidence="2" id="KW-0812">Transmembrane</keyword>
<dbReference type="EMBL" id="JASMQC010000057">
    <property type="protein sequence ID" value="KAK1928754.1"/>
    <property type="molecule type" value="Genomic_DNA"/>
</dbReference>
<keyword evidence="2" id="KW-0472">Membrane</keyword>
<dbReference type="InterPro" id="IPR036045">
    <property type="entry name" value="Sec1-like_sf"/>
</dbReference>
<proteinExistence type="inferred from homology"/>
<dbReference type="Pfam" id="PF00995">
    <property type="entry name" value="Sec1"/>
    <property type="match status" value="1"/>
</dbReference>
<comment type="similarity">
    <text evidence="1">Belongs to the STXBP/unc-18/SEC1 family.</text>
</comment>
<protein>
    <submittedName>
        <fullName evidence="3">Vacuolar protein-sorting-associated protein 33</fullName>
    </submittedName>
</protein>
<dbReference type="InterPro" id="IPR001619">
    <property type="entry name" value="Sec1-like"/>
</dbReference>
<accession>A0AAD9FYT5</accession>
<dbReference type="PANTHER" id="PTHR11679">
    <property type="entry name" value="VESICLE PROTEIN SORTING-ASSOCIATED"/>
    <property type="match status" value="1"/>
</dbReference>
<gene>
    <name evidence="3" type="ORF">P3T76_015692</name>
</gene>
<keyword evidence="4" id="KW-1185">Reference proteome</keyword>
<keyword evidence="2" id="KW-1133">Transmembrane helix</keyword>
<evidence type="ECO:0000256" key="1">
    <source>
        <dbReference type="ARBA" id="ARBA00009884"/>
    </source>
</evidence>
<organism evidence="3 4">
    <name type="scientific">Phytophthora citrophthora</name>
    <dbReference type="NCBI Taxonomy" id="4793"/>
    <lineage>
        <taxon>Eukaryota</taxon>
        <taxon>Sar</taxon>
        <taxon>Stramenopiles</taxon>
        <taxon>Oomycota</taxon>
        <taxon>Peronosporomycetes</taxon>
        <taxon>Peronosporales</taxon>
        <taxon>Peronosporaceae</taxon>
        <taxon>Phytophthora</taxon>
    </lineage>
</organism>
<dbReference type="GO" id="GO:0016192">
    <property type="term" value="P:vesicle-mediated transport"/>
    <property type="evidence" value="ECO:0007669"/>
    <property type="project" value="InterPro"/>
</dbReference>
<name>A0AAD9FYT5_9STRA</name>
<sequence>MHLRLGVFYERRPGAGFLDSGNTACSFQFVAHTLAVIDVDINIKNPKNAAFVTSGYEPITARLVEEILKHGHWRGIDAVMRHLPGPRAEVHLTENDRQDKTNSTTEEPKKPKSKKKSVVVVGFVGGVTFLEIAALRWIASFYPVELIIASTSIINGKTFVNEILEHIPPTTA</sequence>
<feature type="transmembrane region" description="Helical" evidence="2">
    <location>
        <begin position="118"/>
        <end position="139"/>
    </location>
</feature>
<dbReference type="InterPro" id="IPR027482">
    <property type="entry name" value="Sec1-like_dom2"/>
</dbReference>
<comment type="caution">
    <text evidence="3">The sequence shown here is derived from an EMBL/GenBank/DDBJ whole genome shotgun (WGS) entry which is preliminary data.</text>
</comment>
<reference evidence="3" key="1">
    <citation type="submission" date="2023-08" db="EMBL/GenBank/DDBJ databases">
        <title>Reference Genome Resource for the Citrus Pathogen Phytophthora citrophthora.</title>
        <authorList>
            <person name="Moller H."/>
            <person name="Coetzee B."/>
            <person name="Rose L.J."/>
            <person name="Van Niekerk J.M."/>
        </authorList>
    </citation>
    <scope>NUCLEOTIDE SEQUENCE</scope>
    <source>
        <strain evidence="3">STE-U-9442</strain>
    </source>
</reference>
<dbReference type="AlphaFoldDB" id="A0AAD9FYT5"/>
<evidence type="ECO:0000256" key="2">
    <source>
        <dbReference type="SAM" id="Phobius"/>
    </source>
</evidence>
<dbReference type="Gene3D" id="3.40.50.1910">
    <property type="match status" value="1"/>
</dbReference>